<comment type="caution">
    <text evidence="5">The sequence shown here is derived from an EMBL/GenBank/DDBJ whole genome shotgun (WGS) entry which is preliminary data.</text>
</comment>
<dbReference type="RefSeq" id="WP_221573850.1">
    <property type="nucleotide sequence ID" value="NZ_JAIGNK010000003.1"/>
</dbReference>
<feature type="transmembrane region" description="Helical" evidence="3">
    <location>
        <begin position="189"/>
        <end position="214"/>
    </location>
</feature>
<dbReference type="PANTHER" id="PTHR47691">
    <property type="entry name" value="REGULATOR-RELATED"/>
    <property type="match status" value="1"/>
</dbReference>
<dbReference type="InterPro" id="IPR001867">
    <property type="entry name" value="OmpR/PhoB-type_DNA-bd"/>
</dbReference>
<organism evidence="5 6">
    <name type="scientific">Qipengyuania polymorpha</name>
    <dbReference type="NCBI Taxonomy" id="2867234"/>
    <lineage>
        <taxon>Bacteria</taxon>
        <taxon>Pseudomonadati</taxon>
        <taxon>Pseudomonadota</taxon>
        <taxon>Alphaproteobacteria</taxon>
        <taxon>Sphingomonadales</taxon>
        <taxon>Erythrobacteraceae</taxon>
        <taxon>Qipengyuania</taxon>
    </lineage>
</organism>
<dbReference type="InterPro" id="IPR016032">
    <property type="entry name" value="Sig_transdc_resp-reg_C-effctor"/>
</dbReference>
<feature type="transmembrane region" description="Helical" evidence="3">
    <location>
        <begin position="152"/>
        <end position="182"/>
    </location>
</feature>
<keyword evidence="1 2" id="KW-0238">DNA-binding</keyword>
<name>A0ABS7IXZ0_9SPHN</name>
<keyword evidence="6" id="KW-1185">Reference proteome</keyword>
<feature type="transmembrane region" description="Helical" evidence="3">
    <location>
        <begin position="226"/>
        <end position="248"/>
    </location>
</feature>
<dbReference type="Pfam" id="PF00486">
    <property type="entry name" value="Trans_reg_C"/>
    <property type="match status" value="1"/>
</dbReference>
<evidence type="ECO:0000256" key="2">
    <source>
        <dbReference type="PROSITE-ProRule" id="PRU01091"/>
    </source>
</evidence>
<dbReference type="Gene3D" id="1.10.10.10">
    <property type="entry name" value="Winged helix-like DNA-binding domain superfamily/Winged helix DNA-binding domain"/>
    <property type="match status" value="1"/>
</dbReference>
<dbReference type="InterPro" id="IPR036388">
    <property type="entry name" value="WH-like_DNA-bd_sf"/>
</dbReference>
<proteinExistence type="predicted"/>
<evidence type="ECO:0000313" key="6">
    <source>
        <dbReference type="Proteomes" id="UP000783253"/>
    </source>
</evidence>
<dbReference type="PROSITE" id="PS51755">
    <property type="entry name" value="OMPR_PHOB"/>
    <property type="match status" value="1"/>
</dbReference>
<feature type="transmembrane region" description="Helical" evidence="3">
    <location>
        <begin position="124"/>
        <end position="146"/>
    </location>
</feature>
<evidence type="ECO:0000256" key="1">
    <source>
        <dbReference type="ARBA" id="ARBA00023125"/>
    </source>
</evidence>
<gene>
    <name evidence="5" type="ORF">K3152_09280</name>
</gene>
<evidence type="ECO:0000256" key="3">
    <source>
        <dbReference type="SAM" id="Phobius"/>
    </source>
</evidence>
<dbReference type="SUPFAM" id="SSF46894">
    <property type="entry name" value="C-terminal effector domain of the bipartite response regulators"/>
    <property type="match status" value="1"/>
</dbReference>
<protein>
    <submittedName>
        <fullName evidence="5">Transcriptional regulator</fullName>
    </submittedName>
</protein>
<feature type="transmembrane region" description="Helical" evidence="3">
    <location>
        <begin position="299"/>
        <end position="327"/>
    </location>
</feature>
<evidence type="ECO:0000313" key="5">
    <source>
        <dbReference type="EMBL" id="MBX7458436.1"/>
    </source>
</evidence>
<accession>A0ABS7IXZ0</accession>
<keyword evidence="3" id="KW-0472">Membrane</keyword>
<feature type="domain" description="OmpR/PhoB-type" evidence="4">
    <location>
        <begin position="5"/>
        <end position="103"/>
    </location>
</feature>
<feature type="transmembrane region" description="Helical" evidence="3">
    <location>
        <begin position="255"/>
        <end position="279"/>
    </location>
</feature>
<sequence length="332" mass="33899">MGENSAILRFGQFTLDLADRRLLRGGQAVELGSRYFDALALLARHPGQLVSKDRFMDEVWRGIPVTDEALTQAIRTLRRALGDEASAPRFIETVPKHGYRFVAEVEDVQAPEKKSARQSPAARIAGATTLGGLAAGVVGGAFYGIFATSGGIAGFVTLLLLTSALALLGGAGIGTGMALASLWRGERSWAVVAGGAAGGVVVGALGSALASYGLRALTGMELGRVTGLFEGMVLGLAAAAATVAAWRLSLSRPTAIVAALVCGAGIAAMTAAAGGRFYATTLAILEWRFPHSDLRMAGVGSALGEIGTAALEGAVFAASIAMANIIAKSRQA</sequence>
<dbReference type="Proteomes" id="UP000783253">
    <property type="component" value="Unassembled WGS sequence"/>
</dbReference>
<keyword evidence="3" id="KW-1133">Transmembrane helix</keyword>
<evidence type="ECO:0000259" key="4">
    <source>
        <dbReference type="PROSITE" id="PS51755"/>
    </source>
</evidence>
<keyword evidence="3" id="KW-0812">Transmembrane</keyword>
<feature type="DNA-binding region" description="OmpR/PhoB-type" evidence="2">
    <location>
        <begin position="5"/>
        <end position="103"/>
    </location>
</feature>
<reference evidence="5 6" key="1">
    <citation type="submission" date="2021-08" db="EMBL/GenBank/DDBJ databases">
        <title>Comparative Genomics Analysis of the Genus Qipengyuania Reveals Extensive Genetic Diversity and Metabolic Versatility, Including the Description of Fifteen Novel Species.</title>
        <authorList>
            <person name="Liu Y."/>
        </authorList>
    </citation>
    <scope>NUCLEOTIDE SEQUENCE [LARGE SCALE GENOMIC DNA]</scope>
    <source>
        <strain evidence="5 6">1NDH17</strain>
    </source>
</reference>
<dbReference type="CDD" id="cd00383">
    <property type="entry name" value="trans_reg_C"/>
    <property type="match status" value="1"/>
</dbReference>
<dbReference type="EMBL" id="JAIGNK010000003">
    <property type="protein sequence ID" value="MBX7458436.1"/>
    <property type="molecule type" value="Genomic_DNA"/>
</dbReference>
<dbReference type="PANTHER" id="PTHR47691:SF3">
    <property type="entry name" value="HTH-TYPE TRANSCRIPTIONAL REGULATOR RV0890C-RELATED"/>
    <property type="match status" value="1"/>
</dbReference>
<dbReference type="SMART" id="SM00862">
    <property type="entry name" value="Trans_reg_C"/>
    <property type="match status" value="1"/>
</dbReference>